<feature type="region of interest" description="Disordered" evidence="6">
    <location>
        <begin position="48"/>
        <end position="75"/>
    </location>
</feature>
<feature type="binding site" evidence="5">
    <location>
        <position position="1085"/>
    </location>
    <ligand>
        <name>ATP</name>
        <dbReference type="ChEBI" id="CHEBI:30616"/>
    </ligand>
</feature>
<dbReference type="RefSeq" id="XP_020427001.1">
    <property type="nucleotide sequence ID" value="XM_020582647.1"/>
</dbReference>
<evidence type="ECO:0000256" key="3">
    <source>
        <dbReference type="ARBA" id="ARBA00022777"/>
    </source>
</evidence>
<feature type="region of interest" description="Disordered" evidence="6">
    <location>
        <begin position="345"/>
        <end position="451"/>
    </location>
</feature>
<feature type="region of interest" description="Disordered" evidence="6">
    <location>
        <begin position="533"/>
        <end position="554"/>
    </location>
</feature>
<dbReference type="InterPro" id="IPR001245">
    <property type="entry name" value="Ser-Thr/Tyr_kinase_cat_dom"/>
</dbReference>
<evidence type="ECO:0000256" key="4">
    <source>
        <dbReference type="ARBA" id="ARBA00022840"/>
    </source>
</evidence>
<feature type="binding site" evidence="5">
    <location>
        <position position="802"/>
    </location>
    <ligand>
        <name>ATP</name>
        <dbReference type="ChEBI" id="CHEBI:30616"/>
    </ligand>
</feature>
<dbReference type="PROSITE" id="PS00109">
    <property type="entry name" value="PROTEIN_KINASE_TYR"/>
    <property type="match status" value="1"/>
</dbReference>
<feature type="compositionally biased region" description="Low complexity" evidence="6">
    <location>
        <begin position="360"/>
        <end position="384"/>
    </location>
</feature>
<dbReference type="InterPro" id="IPR051681">
    <property type="entry name" value="Ser/Thr_Kinases-Pseudokinases"/>
</dbReference>
<feature type="compositionally biased region" description="Basic residues" evidence="6">
    <location>
        <begin position="613"/>
        <end position="624"/>
    </location>
</feature>
<feature type="compositionally biased region" description="Polar residues" evidence="6">
    <location>
        <begin position="385"/>
        <end position="417"/>
    </location>
</feature>
<feature type="compositionally biased region" description="Acidic residues" evidence="6">
    <location>
        <begin position="534"/>
        <end position="543"/>
    </location>
</feature>
<feature type="compositionally biased region" description="Low complexity" evidence="6">
    <location>
        <begin position="418"/>
        <end position="451"/>
    </location>
</feature>
<feature type="domain" description="Protein kinase" evidence="7">
    <location>
        <begin position="775"/>
        <end position="1008"/>
    </location>
</feature>
<dbReference type="EMBL" id="ADBJ01000060">
    <property type="protein sequence ID" value="EFA74867.1"/>
    <property type="molecule type" value="Genomic_DNA"/>
</dbReference>
<dbReference type="CDD" id="cd13999">
    <property type="entry name" value="STKc_MAP3K-like"/>
    <property type="match status" value="1"/>
</dbReference>
<dbReference type="PROSITE" id="PS50011">
    <property type="entry name" value="PROTEIN_KINASE_DOM"/>
    <property type="match status" value="2"/>
</dbReference>
<dbReference type="PANTHER" id="PTHR44329:SF298">
    <property type="entry name" value="MIXED LINEAGE KINASE DOMAIN-LIKE PROTEIN"/>
    <property type="match status" value="1"/>
</dbReference>
<dbReference type="Gene3D" id="1.10.510.10">
    <property type="entry name" value="Transferase(Phosphotransferase) domain 1"/>
    <property type="match status" value="3"/>
</dbReference>
<feature type="region of interest" description="Disordered" evidence="6">
    <location>
        <begin position="581"/>
        <end position="647"/>
    </location>
</feature>
<dbReference type="GeneID" id="31367369"/>
<dbReference type="Proteomes" id="UP000001396">
    <property type="component" value="Unassembled WGS sequence"/>
</dbReference>
<keyword evidence="9" id="KW-1185">Reference proteome</keyword>
<keyword evidence="4 5" id="KW-0067">ATP-binding</keyword>
<organism evidence="8 9">
    <name type="scientific">Heterostelium pallidum (strain ATCC 26659 / Pp 5 / PN500)</name>
    <name type="common">Cellular slime mold</name>
    <name type="synonym">Polysphondylium pallidum</name>
    <dbReference type="NCBI Taxonomy" id="670386"/>
    <lineage>
        <taxon>Eukaryota</taxon>
        <taxon>Amoebozoa</taxon>
        <taxon>Evosea</taxon>
        <taxon>Eumycetozoa</taxon>
        <taxon>Dictyostelia</taxon>
        <taxon>Acytosteliales</taxon>
        <taxon>Acytosteliaceae</taxon>
        <taxon>Heterostelium</taxon>
    </lineage>
</organism>
<dbReference type="GO" id="GO:0004674">
    <property type="term" value="F:protein serine/threonine kinase activity"/>
    <property type="evidence" value="ECO:0007669"/>
    <property type="project" value="TreeGrafter"/>
</dbReference>
<dbReference type="PRINTS" id="PR00109">
    <property type="entry name" value="TYRKINASE"/>
</dbReference>
<dbReference type="Pfam" id="PF07714">
    <property type="entry name" value="PK_Tyr_Ser-Thr"/>
    <property type="match status" value="2"/>
</dbReference>
<accession>D3BUS9</accession>
<name>D3BUS9_HETP5</name>
<reference evidence="8 9" key="1">
    <citation type="journal article" date="2011" name="Genome Res.">
        <title>Phylogeny-wide analysis of social amoeba genomes highlights ancient origins for complex intercellular communication.</title>
        <authorList>
            <person name="Heidel A.J."/>
            <person name="Lawal H.M."/>
            <person name="Felder M."/>
            <person name="Schilde C."/>
            <person name="Helps N.R."/>
            <person name="Tunggal B."/>
            <person name="Rivero F."/>
            <person name="John U."/>
            <person name="Schleicher M."/>
            <person name="Eichinger L."/>
            <person name="Platzer M."/>
            <person name="Noegel A.A."/>
            <person name="Schaap P."/>
            <person name="Gloeckner G."/>
        </authorList>
    </citation>
    <scope>NUCLEOTIDE SEQUENCE [LARGE SCALE GENOMIC DNA]</scope>
    <source>
        <strain evidence="9">ATCC 26659 / Pp 5 / PN500</strain>
    </source>
</reference>
<evidence type="ECO:0000313" key="9">
    <source>
        <dbReference type="Proteomes" id="UP000001396"/>
    </source>
</evidence>
<feature type="compositionally biased region" description="Low complexity" evidence="6">
    <location>
        <begin position="581"/>
        <end position="612"/>
    </location>
</feature>
<dbReference type="GO" id="GO:0005524">
    <property type="term" value="F:ATP binding"/>
    <property type="evidence" value="ECO:0007669"/>
    <property type="project" value="UniProtKB-UniRule"/>
</dbReference>
<dbReference type="Gene3D" id="3.30.200.20">
    <property type="entry name" value="Phosphorylase Kinase, domain 1"/>
    <property type="match status" value="2"/>
</dbReference>
<evidence type="ECO:0000313" key="8">
    <source>
        <dbReference type="EMBL" id="EFA74867.1"/>
    </source>
</evidence>
<dbReference type="FunCoup" id="D3BUS9">
    <property type="interactions" value="250"/>
</dbReference>
<keyword evidence="3 8" id="KW-0418">Kinase</keyword>
<dbReference type="InParanoid" id="D3BUS9"/>
<keyword evidence="2 5" id="KW-0547">Nucleotide-binding</keyword>
<dbReference type="STRING" id="670386.D3BUS9"/>
<gene>
    <name evidence="8" type="primary">pyk3</name>
    <name evidence="8" type="ORF">PPL_11901</name>
</gene>
<dbReference type="InterPro" id="IPR008266">
    <property type="entry name" value="Tyr_kinase_AS"/>
</dbReference>
<proteinExistence type="predicted"/>
<dbReference type="InterPro" id="IPR000719">
    <property type="entry name" value="Prot_kinase_dom"/>
</dbReference>
<comment type="caution">
    <text evidence="8">The sequence shown here is derived from an EMBL/GenBank/DDBJ whole genome shotgun (WGS) entry which is preliminary data.</text>
</comment>
<feature type="compositionally biased region" description="Polar residues" evidence="6">
    <location>
        <begin position="629"/>
        <end position="638"/>
    </location>
</feature>
<feature type="domain" description="Protein kinase" evidence="7">
    <location>
        <begin position="1057"/>
        <end position="1311"/>
    </location>
</feature>
<dbReference type="PANTHER" id="PTHR44329">
    <property type="entry name" value="SERINE/THREONINE-PROTEIN KINASE TNNI3K-RELATED"/>
    <property type="match status" value="1"/>
</dbReference>
<dbReference type="PROSITE" id="PS00107">
    <property type="entry name" value="PROTEIN_KINASE_ATP"/>
    <property type="match status" value="2"/>
</dbReference>
<evidence type="ECO:0000256" key="5">
    <source>
        <dbReference type="PROSITE-ProRule" id="PRU10141"/>
    </source>
</evidence>
<dbReference type="InterPro" id="IPR017441">
    <property type="entry name" value="Protein_kinase_ATP_BS"/>
</dbReference>
<dbReference type="SUPFAM" id="SSF56112">
    <property type="entry name" value="Protein kinase-like (PK-like)"/>
    <property type="match status" value="2"/>
</dbReference>
<evidence type="ECO:0000259" key="7">
    <source>
        <dbReference type="PROSITE" id="PS50011"/>
    </source>
</evidence>
<dbReference type="OMA" id="PPCIFTE"/>
<evidence type="ECO:0000256" key="6">
    <source>
        <dbReference type="SAM" id="MobiDB-lite"/>
    </source>
</evidence>
<evidence type="ECO:0000256" key="2">
    <source>
        <dbReference type="ARBA" id="ARBA00022741"/>
    </source>
</evidence>
<feature type="compositionally biased region" description="Polar residues" evidence="6">
    <location>
        <begin position="348"/>
        <end position="359"/>
    </location>
</feature>
<protein>
    <submittedName>
        <fullName evidence="8">Protein tyrosine kinase</fullName>
    </submittedName>
</protein>
<sequence>MGQQNYNYSTGTSINQSFILVLHLFYSFSRMLIQQQTVIDLPSTTISSPPQPIQSNNINNSTSSTATTSSIPSTTNMATVTSDSSLTSASILTTNNKQLLAVAATENHHLRSDDIGLATTTISTTSSFMLLQQQQQDTATTTSTCTINNHPITINTKTICSIHTHQQQQQQHQSNNINDEYPLYLSDNENSGDCCCPTTSTSVAEQNSNSNILLNSGNVSLHHLNHLSSRENGDSWMEENFSCAEDFDEMLVFTDDVESEREKRRYTGVANRSRSNSLMSNCTGTSSINNIFEGSLYGSSFNNNNINNSNNHFSVIQSAITAMQNTPLLTQQQQLRLSPTLNDLLRLSPTNTPTSPPQMNRTSTPTTTTTTNNNNNTHFNTSPTKTTTSGRLNSSSNFIPITNCTTFSLSPPTSPKKNSNININNNNSSNSTESNTSLNSENNNNNNNIINNNNISYVIRKRRSSVPTKPLMTPLDFRSIRRSSEDNPIASDIKVMEKIRVHKKDLESMKLKHVKLKQQMSLLDEGYTEVQYLSDDEDDEDNNDNNNESKPKLEKQCKKLEIDINNLENLLSLLSTQSNFGNNNNNNNNNNSNSNGITHSTSGSSIGHSASHQQHHHHSQHVGHMHSSCGSNRSSTSPRTRDWRDWTNVTNSSSSLHREWTNNTSSSCSCGIGCSGTGFNSPSSKKFSQELKLELRPLEIRAAVHTSPRRLNTSQINSNNNNNITNSNGINQSSSSITNFFDDTISEFEVEKTKLDQYQFALAFKQKEPIDYQEYTIKRKLGEGKHSVIWEVMWRETRFALKQYKQPQPGQSNDLSKEESMKYILGINHYNVMVGIGYTVQPHQCLLLEYMEGTTLYDLLIKDGVKIEMPMFLKIGKELAAAMNHLHSMEIIHGNLTIDSIYVDKLGNVKVGGIKYNSSDPNDPAIDPRYRAPEIIKSQAITTKVDFNDGTTVAVKVSFENLRPKIPMRCPLIIRKLINRCWSPNSESRPDFTEILRIFYHLDGKIFFSALARGSLWVRYTLDQDQEIERERKRREKYDEILEFLQKRDYIVEFNDLQFGEKIGEGSFAKVWLGEWNGYKVAIKKLKNPNITEKFFLREVSNLIKSHHPNVVMFMGIVTNPPCIITEYMSGGSLYDVLHSKHCNLDKTMMFKMMRDLAIGMSHLHSLSPPMLHRDLTSKNILLDEFQNIKISDFGLSKQIEEEMTLAGICNPRWRPPEITKGMKNYCEKVDVYSFGLVIYEIYTGKVPFENLEGVTAAAKSAYENLRPSLPDDCPLWLRKLITRCWAGEPSERPSFLEIVNILNQYKDQFIKRDLFEMISGDDENDQIVEDNIHYDDADES</sequence>
<dbReference type="InterPro" id="IPR011009">
    <property type="entry name" value="Kinase-like_dom_sf"/>
</dbReference>
<evidence type="ECO:0000256" key="1">
    <source>
        <dbReference type="ARBA" id="ARBA00022679"/>
    </source>
</evidence>
<keyword evidence="1" id="KW-0808">Transferase</keyword>